<keyword evidence="9" id="KW-1185">Reference proteome</keyword>
<dbReference type="InterPro" id="IPR029044">
    <property type="entry name" value="Nucleotide-diphossugar_trans"/>
</dbReference>
<feature type="region of interest" description="Disordered" evidence="7">
    <location>
        <begin position="31"/>
        <end position="52"/>
    </location>
</feature>
<evidence type="ECO:0000256" key="1">
    <source>
        <dbReference type="ARBA" id="ARBA00004606"/>
    </source>
</evidence>
<dbReference type="PANTHER" id="PTHR31121:SF6">
    <property type="entry name" value="ALPHA-1,2 MANNOSYLTRANSFERASE KTR1"/>
    <property type="match status" value="1"/>
</dbReference>
<reference evidence="8" key="2">
    <citation type="submission" date="2021-01" db="EMBL/GenBank/DDBJ databases">
        <authorList>
            <person name="Schikora-Tamarit M.A."/>
        </authorList>
    </citation>
    <scope>NUCLEOTIDE SEQUENCE</scope>
    <source>
        <strain evidence="8">CBS6341</strain>
    </source>
</reference>
<evidence type="ECO:0000256" key="6">
    <source>
        <dbReference type="PIRSR" id="PIRSR018153-1"/>
    </source>
</evidence>
<proteinExistence type="inferred from homology"/>
<dbReference type="GO" id="GO:0006487">
    <property type="term" value="P:protein N-linked glycosylation"/>
    <property type="evidence" value="ECO:0007669"/>
    <property type="project" value="TreeGrafter"/>
</dbReference>
<evidence type="ECO:0000313" key="9">
    <source>
        <dbReference type="Proteomes" id="UP000769528"/>
    </source>
</evidence>
<comment type="similarity">
    <text evidence="2">Belongs to the glycosyltransferase 15 family.</text>
</comment>
<dbReference type="GO" id="GO:0016020">
    <property type="term" value="C:membrane"/>
    <property type="evidence" value="ECO:0007669"/>
    <property type="project" value="UniProtKB-SubCell"/>
</dbReference>
<evidence type="ECO:0000256" key="5">
    <source>
        <dbReference type="ARBA" id="ARBA00022968"/>
    </source>
</evidence>
<name>A0A9P8PP66_9ASCO</name>
<protein>
    <submittedName>
        <fullName evidence="8">Uncharacterized protein</fullName>
    </submittedName>
</protein>
<dbReference type="Proteomes" id="UP000769528">
    <property type="component" value="Unassembled WGS sequence"/>
</dbReference>
<comment type="caution">
    <text evidence="8">The sequence shown here is derived from an EMBL/GenBank/DDBJ whole genome shotgun (WGS) entry which is preliminary data.</text>
</comment>
<dbReference type="GO" id="GO:0000032">
    <property type="term" value="P:cell wall mannoprotein biosynthetic process"/>
    <property type="evidence" value="ECO:0007669"/>
    <property type="project" value="TreeGrafter"/>
</dbReference>
<dbReference type="FunFam" id="3.90.550.10:FF:000051">
    <property type="entry name" value="Alpha-1,2-mannosyltransferase (Ktr4)"/>
    <property type="match status" value="1"/>
</dbReference>
<comment type="subcellular location">
    <subcellularLocation>
        <location evidence="1">Membrane</location>
        <topology evidence="1">Single-pass type II membrane protein</topology>
    </subcellularLocation>
</comment>
<reference evidence="8" key="1">
    <citation type="journal article" date="2021" name="Open Biol.">
        <title>Shared evolutionary footprints suggest mitochondrial oxidative damage underlies multiple complex I losses in fungi.</title>
        <authorList>
            <person name="Schikora-Tamarit M.A."/>
            <person name="Marcet-Houben M."/>
            <person name="Nosek J."/>
            <person name="Gabaldon T."/>
        </authorList>
    </citation>
    <scope>NUCLEOTIDE SEQUENCE</scope>
    <source>
        <strain evidence="8">CBS6341</strain>
    </source>
</reference>
<dbReference type="Pfam" id="PF01793">
    <property type="entry name" value="Glyco_transf_15"/>
    <property type="match status" value="1"/>
</dbReference>
<organism evidence="8 9">
    <name type="scientific">Wickerhamomyces mucosus</name>
    <dbReference type="NCBI Taxonomy" id="1378264"/>
    <lineage>
        <taxon>Eukaryota</taxon>
        <taxon>Fungi</taxon>
        <taxon>Dikarya</taxon>
        <taxon>Ascomycota</taxon>
        <taxon>Saccharomycotina</taxon>
        <taxon>Saccharomycetes</taxon>
        <taxon>Phaffomycetales</taxon>
        <taxon>Wickerhamomycetaceae</taxon>
        <taxon>Wickerhamomyces</taxon>
    </lineage>
</organism>
<feature type="active site" description="Nucleophile" evidence="6">
    <location>
        <position position="294"/>
    </location>
</feature>
<keyword evidence="5" id="KW-0735">Signal-anchor</keyword>
<dbReference type="EMBL" id="JAEUBF010000734">
    <property type="protein sequence ID" value="KAH3675656.1"/>
    <property type="molecule type" value="Genomic_DNA"/>
</dbReference>
<dbReference type="SUPFAM" id="SSF53448">
    <property type="entry name" value="Nucleotide-diphospho-sugar transferases"/>
    <property type="match status" value="1"/>
</dbReference>
<gene>
    <name evidence="8" type="ORF">WICMUC_002573</name>
</gene>
<feature type="compositionally biased region" description="Low complexity" evidence="7">
    <location>
        <begin position="38"/>
        <end position="52"/>
    </location>
</feature>
<dbReference type="GO" id="GO:0005794">
    <property type="term" value="C:Golgi apparatus"/>
    <property type="evidence" value="ECO:0007669"/>
    <property type="project" value="TreeGrafter"/>
</dbReference>
<evidence type="ECO:0000256" key="4">
    <source>
        <dbReference type="ARBA" id="ARBA00022679"/>
    </source>
</evidence>
<dbReference type="AlphaFoldDB" id="A0A9P8PP66"/>
<sequence length="407" mass="47897">MAKVSDRIVRLAVFAVFIVGAIVFLSQSSSPAGKYTRQSTTGASSSSSSSSSAQSVLDKDLAPSSLQSNSKLPFDIPDYLDPNYKRENATFISLARNEDLWELVDAIRSVEDRFNSKYKYDWVFLNDQPFNEEFKTVMTSLISGNVKYGVIPKKHWSLPPWIDEKKAAQTRERMKNIIYGDSVSYRHMCRFESGFFFQHELMQDYKYYWRVEPSTKLHCDVNFDVFKFMREENKDYAFTISIHEFEITIETLWETTKEFIQQNPQYLDKNNFMDFISNDGGETYNLCHFWTNFEVANMDLWRSEAYQKYFEYLDQAGGFFYERWGDAPVHSIAAALFIPKERVHYFEEIGYYHGPYNNCPIDDEIRIKNKCMCKPKDDFTWQDYSCTRRYYDVLGLQKPLGWEQHTG</sequence>
<evidence type="ECO:0000256" key="2">
    <source>
        <dbReference type="ARBA" id="ARBA00007677"/>
    </source>
</evidence>
<dbReference type="GO" id="GO:0006493">
    <property type="term" value="P:protein O-linked glycosylation"/>
    <property type="evidence" value="ECO:0007669"/>
    <property type="project" value="TreeGrafter"/>
</dbReference>
<dbReference type="Gene3D" id="3.90.550.10">
    <property type="entry name" value="Spore Coat Polysaccharide Biosynthesis Protein SpsA, Chain A"/>
    <property type="match status" value="1"/>
</dbReference>
<dbReference type="OrthoDB" id="439943at2759"/>
<dbReference type="PIRSF" id="PIRSF018153">
    <property type="entry name" value="Glyco_trans_15"/>
    <property type="match status" value="1"/>
</dbReference>
<keyword evidence="4" id="KW-0808">Transferase</keyword>
<evidence type="ECO:0000256" key="7">
    <source>
        <dbReference type="SAM" id="MobiDB-lite"/>
    </source>
</evidence>
<dbReference type="InterPro" id="IPR002685">
    <property type="entry name" value="Glyco_trans_15"/>
</dbReference>
<keyword evidence="3" id="KW-0328">Glycosyltransferase</keyword>
<keyword evidence="5" id="KW-0812">Transmembrane</keyword>
<evidence type="ECO:0000256" key="3">
    <source>
        <dbReference type="ARBA" id="ARBA00022676"/>
    </source>
</evidence>
<accession>A0A9P8PP66</accession>
<evidence type="ECO:0000313" key="8">
    <source>
        <dbReference type="EMBL" id="KAH3675656.1"/>
    </source>
</evidence>
<dbReference type="GO" id="GO:0000026">
    <property type="term" value="F:alpha-1,2-mannosyltransferase activity"/>
    <property type="evidence" value="ECO:0007669"/>
    <property type="project" value="TreeGrafter"/>
</dbReference>
<dbReference type="PANTHER" id="PTHR31121">
    <property type="entry name" value="ALPHA-1,2 MANNOSYLTRANSFERASE KTR1"/>
    <property type="match status" value="1"/>
</dbReference>